<dbReference type="InterPro" id="IPR039935">
    <property type="entry name" value="YML079W-like"/>
</dbReference>
<dbReference type="PANTHER" id="PTHR33387">
    <property type="entry name" value="RMLC-LIKE JELLY ROLL FOLD PROTEIN"/>
    <property type="match status" value="1"/>
</dbReference>
<gene>
    <name evidence="2" type="ORF">EDB92DRAFT_1795620</name>
</gene>
<dbReference type="Pfam" id="PF06172">
    <property type="entry name" value="Cupin_5"/>
    <property type="match status" value="1"/>
</dbReference>
<dbReference type="InterPro" id="IPR014710">
    <property type="entry name" value="RmlC-like_jellyroll"/>
</dbReference>
<dbReference type="InterPro" id="IPR009327">
    <property type="entry name" value="Cupin_DUF985"/>
</dbReference>
<dbReference type="InterPro" id="IPR011051">
    <property type="entry name" value="RmlC_Cupin_sf"/>
</dbReference>
<accession>A0AAD4QC78</accession>
<sequence>MDYSSSPRTAELIKDLGLIPHPEGGFFVETDRQDVQTPSPYADGALRSLSTTIFYLLTADNPSGKIHMNKSITMHVHHTGRAEYTLITPSPEKGGLPAIKRVVMGPNASAGEQRQLLVGTGVWKMSRLLDVDLKGPDLERTGCLITEVVIPGFHWEDHKYLTQTELEEMFAANRERVLEFLVHVKGE</sequence>
<dbReference type="AlphaFoldDB" id="A0AAD4QC78"/>
<reference evidence="2" key="1">
    <citation type="submission" date="2022-01" db="EMBL/GenBank/DDBJ databases">
        <title>Comparative genomics reveals a dynamic genome evolution in the ectomycorrhizal milk-cap (Lactarius) mushrooms.</title>
        <authorList>
            <consortium name="DOE Joint Genome Institute"/>
            <person name="Lebreton A."/>
            <person name="Tang N."/>
            <person name="Kuo A."/>
            <person name="LaButti K."/>
            <person name="Drula E."/>
            <person name="Barry K."/>
            <person name="Clum A."/>
            <person name="Lipzen A."/>
            <person name="Mousain D."/>
            <person name="Ng V."/>
            <person name="Wang R."/>
            <person name="Wang X."/>
            <person name="Dai Y."/>
            <person name="Henrissat B."/>
            <person name="Grigoriev I.V."/>
            <person name="Guerin-Laguette A."/>
            <person name="Yu F."/>
            <person name="Martin F.M."/>
        </authorList>
    </citation>
    <scope>NUCLEOTIDE SEQUENCE</scope>
    <source>
        <strain evidence="2">QP</strain>
    </source>
</reference>
<dbReference type="CDD" id="cd06121">
    <property type="entry name" value="cupin_YML079wp"/>
    <property type="match status" value="1"/>
</dbReference>
<dbReference type="PANTHER" id="PTHR33387:SF3">
    <property type="entry name" value="DUF985 DOMAIN-CONTAINING PROTEIN"/>
    <property type="match status" value="1"/>
</dbReference>
<evidence type="ECO:0000313" key="2">
    <source>
        <dbReference type="EMBL" id="KAH8994444.1"/>
    </source>
</evidence>
<dbReference type="Gene3D" id="2.60.120.10">
    <property type="entry name" value="Jelly Rolls"/>
    <property type="match status" value="1"/>
</dbReference>
<comment type="caution">
    <text evidence="2">The sequence shown here is derived from an EMBL/GenBank/DDBJ whole genome shotgun (WGS) entry which is preliminary data.</text>
</comment>
<protein>
    <submittedName>
        <fullName evidence="2">RmlC-like cupin domain-containing protein</fullName>
    </submittedName>
</protein>
<dbReference type="SUPFAM" id="SSF51182">
    <property type="entry name" value="RmlC-like cupins"/>
    <property type="match status" value="1"/>
</dbReference>
<dbReference type="Proteomes" id="UP001201163">
    <property type="component" value="Unassembled WGS sequence"/>
</dbReference>
<organism evidence="2 3">
    <name type="scientific">Lactarius akahatsu</name>
    <dbReference type="NCBI Taxonomy" id="416441"/>
    <lineage>
        <taxon>Eukaryota</taxon>
        <taxon>Fungi</taxon>
        <taxon>Dikarya</taxon>
        <taxon>Basidiomycota</taxon>
        <taxon>Agaricomycotina</taxon>
        <taxon>Agaricomycetes</taxon>
        <taxon>Russulales</taxon>
        <taxon>Russulaceae</taxon>
        <taxon>Lactarius</taxon>
    </lineage>
</organism>
<keyword evidence="3" id="KW-1185">Reference proteome</keyword>
<proteinExistence type="predicted"/>
<name>A0AAD4QC78_9AGAM</name>
<evidence type="ECO:0000313" key="3">
    <source>
        <dbReference type="Proteomes" id="UP001201163"/>
    </source>
</evidence>
<dbReference type="EMBL" id="JAKELL010000014">
    <property type="protein sequence ID" value="KAH8994444.1"/>
    <property type="molecule type" value="Genomic_DNA"/>
</dbReference>
<feature type="domain" description="DUF985" evidence="1">
    <location>
        <begin position="11"/>
        <end position="160"/>
    </location>
</feature>
<evidence type="ECO:0000259" key="1">
    <source>
        <dbReference type="Pfam" id="PF06172"/>
    </source>
</evidence>